<accession>A0A2X0K849</accession>
<name>A0A2X0K849_9ACTN</name>
<feature type="transmembrane region" description="Helical" evidence="1">
    <location>
        <begin position="12"/>
        <end position="32"/>
    </location>
</feature>
<dbReference type="EMBL" id="QKYN01000081">
    <property type="protein sequence ID" value="RAG83709.1"/>
    <property type="molecule type" value="Genomic_DNA"/>
</dbReference>
<gene>
    <name evidence="2" type="ORF">DN069_20875</name>
</gene>
<comment type="caution">
    <text evidence="2">The sequence shown here is derived from an EMBL/GenBank/DDBJ whole genome shotgun (WGS) entry which is preliminary data.</text>
</comment>
<reference evidence="2 3" key="1">
    <citation type="submission" date="2018-06" db="EMBL/GenBank/DDBJ databases">
        <title>Streptacidiphilus pinicola sp. nov., isolated from pine grove soil.</title>
        <authorList>
            <person name="Roh S.G."/>
            <person name="Park S."/>
            <person name="Kim M.-K."/>
            <person name="Yun B.-R."/>
            <person name="Park J."/>
            <person name="Kim M.J."/>
            <person name="Kim Y.S."/>
            <person name="Kim S.B."/>
        </authorList>
    </citation>
    <scope>NUCLEOTIDE SEQUENCE [LARGE SCALE GENOMIC DNA]</scope>
    <source>
        <strain evidence="2 3">MMS16-CNU450</strain>
    </source>
</reference>
<dbReference type="Proteomes" id="UP000248889">
    <property type="component" value="Unassembled WGS sequence"/>
</dbReference>
<dbReference type="OrthoDB" id="3855155at2"/>
<keyword evidence="1" id="KW-1133">Transmembrane helix</keyword>
<keyword evidence="1" id="KW-0472">Membrane</keyword>
<evidence type="ECO:0000313" key="2">
    <source>
        <dbReference type="EMBL" id="RAG83709.1"/>
    </source>
</evidence>
<proteinExistence type="predicted"/>
<evidence type="ECO:0000313" key="3">
    <source>
        <dbReference type="Proteomes" id="UP000248889"/>
    </source>
</evidence>
<keyword evidence="3" id="KW-1185">Reference proteome</keyword>
<sequence>MYLLLHNLATNRFARLGAVLVLGLVLAIVIALSSRHTHAQTKTTAVPACVSQPDTAATQDCVIQLFNWCKVNEPTVEASKCGAAVLTEAAIQRGPRA</sequence>
<keyword evidence="1" id="KW-0812">Transmembrane</keyword>
<dbReference type="AlphaFoldDB" id="A0A2X0K849"/>
<evidence type="ECO:0000256" key="1">
    <source>
        <dbReference type="SAM" id="Phobius"/>
    </source>
</evidence>
<protein>
    <submittedName>
        <fullName evidence="2">Uncharacterized protein</fullName>
    </submittedName>
</protein>
<organism evidence="2 3">
    <name type="scientific">Streptacidiphilus pinicola</name>
    <dbReference type="NCBI Taxonomy" id="2219663"/>
    <lineage>
        <taxon>Bacteria</taxon>
        <taxon>Bacillati</taxon>
        <taxon>Actinomycetota</taxon>
        <taxon>Actinomycetes</taxon>
        <taxon>Kitasatosporales</taxon>
        <taxon>Streptomycetaceae</taxon>
        <taxon>Streptacidiphilus</taxon>
    </lineage>
</organism>
<dbReference type="RefSeq" id="WP_111503028.1">
    <property type="nucleotide sequence ID" value="NZ_QKYN01000081.1"/>
</dbReference>